<feature type="non-terminal residue" evidence="5">
    <location>
        <position position="1"/>
    </location>
</feature>
<dbReference type="SUPFAM" id="SSF48371">
    <property type="entry name" value="ARM repeat"/>
    <property type="match status" value="4"/>
</dbReference>
<gene>
    <name evidence="5" type="ORF">Ctob_010544</name>
</gene>
<organism evidence="5 6">
    <name type="scientific">Chrysochromulina tobinii</name>
    <dbReference type="NCBI Taxonomy" id="1460289"/>
    <lineage>
        <taxon>Eukaryota</taxon>
        <taxon>Haptista</taxon>
        <taxon>Haptophyta</taxon>
        <taxon>Prymnesiophyceae</taxon>
        <taxon>Prymnesiales</taxon>
        <taxon>Chrysochromulinaceae</taxon>
        <taxon>Chrysochromulina</taxon>
    </lineage>
</organism>
<dbReference type="GO" id="GO:0006633">
    <property type="term" value="P:fatty acid biosynthetic process"/>
    <property type="evidence" value="ECO:0007669"/>
    <property type="project" value="InterPro"/>
</dbReference>
<comment type="caution">
    <text evidence="5">The sequence shown here is derived from an EMBL/GenBank/DDBJ whole genome shotgun (WGS) entry which is preliminary data.</text>
</comment>
<feature type="repeat" description="ARM" evidence="1">
    <location>
        <begin position="82"/>
        <end position="124"/>
    </location>
</feature>
<dbReference type="SMART" id="SM00185">
    <property type="entry name" value="ARM"/>
    <property type="match status" value="16"/>
</dbReference>
<keyword evidence="6" id="KW-1185">Reference proteome</keyword>
<dbReference type="PROSITE" id="PS50176">
    <property type="entry name" value="ARM_REPEAT"/>
    <property type="match status" value="5"/>
</dbReference>
<evidence type="ECO:0000313" key="6">
    <source>
        <dbReference type="Proteomes" id="UP000037460"/>
    </source>
</evidence>
<dbReference type="GO" id="GO:0003989">
    <property type="term" value="F:acetyl-CoA carboxylase activity"/>
    <property type="evidence" value="ECO:0007669"/>
    <property type="project" value="InterPro"/>
</dbReference>
<evidence type="ECO:0000256" key="1">
    <source>
        <dbReference type="PROSITE-ProRule" id="PRU00259"/>
    </source>
</evidence>
<dbReference type="Pfam" id="PF08326">
    <property type="entry name" value="ACC_central"/>
    <property type="match status" value="1"/>
</dbReference>
<feature type="compositionally biased region" description="Basic and acidic residues" evidence="3">
    <location>
        <begin position="462"/>
        <end position="480"/>
    </location>
</feature>
<evidence type="ECO:0000256" key="2">
    <source>
        <dbReference type="SAM" id="Coils"/>
    </source>
</evidence>
<dbReference type="PANTHER" id="PTHR23315">
    <property type="entry name" value="U BOX DOMAIN-CONTAINING"/>
    <property type="match status" value="1"/>
</dbReference>
<evidence type="ECO:0000256" key="3">
    <source>
        <dbReference type="SAM" id="MobiDB-lite"/>
    </source>
</evidence>
<dbReference type="Pfam" id="PF00514">
    <property type="entry name" value="Arm"/>
    <property type="match status" value="4"/>
</dbReference>
<feature type="coiled-coil region" evidence="2">
    <location>
        <begin position="1570"/>
        <end position="1632"/>
    </location>
</feature>
<dbReference type="EMBL" id="JWZX01001951">
    <property type="protein sequence ID" value="KOO31709.1"/>
    <property type="molecule type" value="Genomic_DNA"/>
</dbReference>
<keyword evidence="2" id="KW-0175">Coiled coil</keyword>
<feature type="region of interest" description="Disordered" evidence="3">
    <location>
        <begin position="456"/>
        <end position="480"/>
    </location>
</feature>
<reference evidence="6" key="1">
    <citation type="journal article" date="2015" name="PLoS Genet.">
        <title>Genome Sequence and Transcriptome Analyses of Chrysochromulina tobin: Metabolic Tools for Enhanced Algal Fitness in the Prominent Order Prymnesiales (Haptophyceae).</title>
        <authorList>
            <person name="Hovde B.T."/>
            <person name="Deodato C.R."/>
            <person name="Hunsperger H.M."/>
            <person name="Ryken S.A."/>
            <person name="Yost W."/>
            <person name="Jha R.K."/>
            <person name="Patterson J."/>
            <person name="Monnat R.J. Jr."/>
            <person name="Barlow S.B."/>
            <person name="Starkenburg S.R."/>
            <person name="Cattolico R.A."/>
        </authorList>
    </citation>
    <scope>NUCLEOTIDE SEQUENCE</scope>
    <source>
        <strain evidence="6">CCMP291</strain>
    </source>
</reference>
<feature type="repeat" description="ARM" evidence="1">
    <location>
        <begin position="873"/>
        <end position="915"/>
    </location>
</feature>
<feature type="repeat" description="ARM" evidence="1">
    <location>
        <begin position="915"/>
        <end position="958"/>
    </location>
</feature>
<accession>A0A0M0JYR2</accession>
<name>A0A0M0JYR2_9EUKA</name>
<dbReference type="GO" id="GO:0005524">
    <property type="term" value="F:ATP binding"/>
    <property type="evidence" value="ECO:0007669"/>
    <property type="project" value="InterPro"/>
</dbReference>
<dbReference type="InterPro" id="IPR013537">
    <property type="entry name" value="AcCoA_COase_cen"/>
</dbReference>
<protein>
    <recommendedName>
        <fullName evidence="4">Acetyl-CoA carboxylase central domain-containing protein</fullName>
    </recommendedName>
</protein>
<proteinExistence type="predicted"/>
<feature type="repeat" description="ARM" evidence="1">
    <location>
        <begin position="302"/>
        <end position="344"/>
    </location>
</feature>
<dbReference type="PANTHER" id="PTHR23315:SF7">
    <property type="entry name" value="U-BOX DOMAIN-CONTAINING PROTEIN 4"/>
    <property type="match status" value="1"/>
</dbReference>
<feature type="coiled-coil region" evidence="2">
    <location>
        <begin position="1664"/>
        <end position="1734"/>
    </location>
</feature>
<dbReference type="Gene3D" id="1.25.10.10">
    <property type="entry name" value="Leucine-rich Repeat Variant"/>
    <property type="match status" value="9"/>
</dbReference>
<evidence type="ECO:0000259" key="4">
    <source>
        <dbReference type="Pfam" id="PF08326"/>
    </source>
</evidence>
<dbReference type="OrthoDB" id="7537227at2759"/>
<dbReference type="InterPro" id="IPR000225">
    <property type="entry name" value="Armadillo"/>
</dbReference>
<sequence length="1925" mass="201782">SSSKAKENSVSAISKLAYKSESIQSAIASAGGIPLLASVLIASTANVKEMSQAAQLCSLTANAVSQLAEGNLANKVSIAEAGAIPPLVLMLASPSAELQAQAAMALAQLAHSSMENQAAIARTGAIAPLCTLVREGSQDVREQSAFALWSLSQDNNPNKVTVAKLGGIEPLVTLMVGGNTDVSLEISTGALLALSHKHADNRETIAKLIVAKLTSRIAMVQTVGGAVRVLYSVSKLSSGNQANQVAIAKAGGVPPLIMWLAGGFDSNAKGGYNADAQREATSALLAMATNNEPLQGLITRSNGIPPLIELLSKGNLATQAAAARTLWHLAGNSTAGEAIAAAGGMQPLCSMLSSEDVHAQELAAVVISRLLSTARTLHNSGVSTMVAEMGGVPPLVRLLRDGSPAGQQQAACAIAEAGGVKRLITMLTSVSLSSTITSRKMWELVARVIGANTDELGSMPTVKDKGSKDKEESPQSHTEEVIGMQEQAAATLSDLAYGDEMMQERIIDEGGVPPLLMLLRIGSELAQEHAARAIWHLCATTDNQGVIVDCGAIAELVALSKTGSAKAQELAAAVVSDLAKGAIIERQRIQTELEKVFAREPWGKEVLPLVGPLAMRSLQEIKGGKRPVAMSAPSGTAETAETLANSFLGTGSDSNSIEETSDGVKGVWDIFEVNQVTIAKAGGIAPLVQLLDDGTEQAHVHAIAALTRLSNENPDNQAQIAKKLVGLLGSKNEEAQGRAAHVLWLLATNNQGAPVRIVNAGAISPLVALLGTGTIAAKEEAVLALTCLAQNDPSNQLAIATGLVALLGSGSAEAQEQVTQMLIKFAEHAENRTAIAEAGAIERLIVQLRGSHEAGATSLKAKTLAAAAIAGIGAITPLVRLLHEESTKAQGKAAGALASIAMGSKDNQTAIAAAGGIAPLVSLLSREHGDEVNARAASALSELSAHNPANQSAAAQAGGIAPFVALLQGSEGGALAAETTAGALHSLAKLHSNGMAIAKAGGVPALVALFETPVAMLSQETSSNEAQVTAQLKHEGGVIKHEGDVIKHEKPAGSIINQGDLLAPLTLADTSRVKKMGAFNGTLEYATGEEMVAGSATLKRFRKTQKTLKLVMDGYVLDAEPAVQAMPSAITSVNLPIEEINDAASALGQKMPVELDAMMQKVYAATLAEHVNGMDSTETANLVTMVRAVVEESVKSLFESKQANVRITIAPVTAKIDKYAKGLRENAVDVTCALLTRYVNVESTFVDMSTDLAVGASAFAHEQLKGRNLLVISMMGQLSGFPERFGVEPLGTLPPSLNVVVTLSQMPGAAAAYKEVALTVAKFGLMKAEEPFDEAVSELKAELKSEAEPSACASYSIARTVSPVACGTCPPDPPGVVFNINPGSLGVVQEIGLNFIRGVVQNATYVLCTTPPRRRGLMTHPVGRAAFVIALNGKDYHRAAAASADVANVTSNSGAATFTFYATALDSIAPTCGGLHGGQLVTVHGRGFDSLGGLGLDGDGGVPLESPWRLSLILALAIIAAAERAKAKRAKKDAKKELKKEAQPAARELMDLEPDAARELKGREASVMRVAALEMALEAAEVREAKAREAVKSLQEVNGKVKEVVLQQQDERKQLESECEEMGRQLKVRSEEVELNAYIPSESVQAKLVAAEEELAREPEKSASEKAIKEASALKKQLETLSTTRERLERDVTRWRREENEDPQAESDAMRTRVSALERELRAVKAELSEGHQAWEGERRRFEMLLSLAAANKALEGDALWAPFFTAEAKRRGLPITALEEELVAHVGTKYVKTGRGARSTFFGIDIRRDVDGHFEYEFVVGGGRFKYATEDWSQITFAVVQGLLAQVEATHPTFAALLKAASVCVAFTWSDIAATLMLGSRRPGPSILKGFNPSTGEPIKLSPSTYGMGGPYHMPLFDEDSGSG</sequence>
<dbReference type="InterPro" id="IPR016024">
    <property type="entry name" value="ARM-type_fold"/>
</dbReference>
<dbReference type="InterPro" id="IPR011989">
    <property type="entry name" value="ARM-like"/>
</dbReference>
<evidence type="ECO:0000313" key="5">
    <source>
        <dbReference type="EMBL" id="KOO31709.1"/>
    </source>
</evidence>
<feature type="domain" description="Acetyl-CoA carboxylase central" evidence="4">
    <location>
        <begin position="1066"/>
        <end position="1248"/>
    </location>
</feature>
<dbReference type="Proteomes" id="UP000037460">
    <property type="component" value="Unassembled WGS sequence"/>
</dbReference>
<feature type="repeat" description="ARM" evidence="1">
    <location>
        <begin position="958"/>
        <end position="1002"/>
    </location>
</feature>